<protein>
    <submittedName>
        <fullName evidence="5">BTS1</fullName>
    </submittedName>
</protein>
<comment type="caution">
    <text evidence="5">The sequence shown here is derived from an EMBL/GenBank/DDBJ whole genome shotgun (WGS) entry which is preliminary data.</text>
</comment>
<dbReference type="PROSITE" id="PS00723">
    <property type="entry name" value="POLYPRENYL_SYNTHASE_1"/>
    <property type="match status" value="1"/>
</dbReference>
<evidence type="ECO:0000256" key="4">
    <source>
        <dbReference type="RuleBase" id="RU004466"/>
    </source>
</evidence>
<dbReference type="GO" id="GO:0004659">
    <property type="term" value="F:prenyltransferase activity"/>
    <property type="evidence" value="ECO:0007669"/>
    <property type="project" value="InterPro"/>
</dbReference>
<dbReference type="InterPro" id="IPR000092">
    <property type="entry name" value="Polyprenyl_synt"/>
</dbReference>
<dbReference type="SFLD" id="SFLDS00005">
    <property type="entry name" value="Isoprenoid_Synthase_Type_I"/>
    <property type="match status" value="1"/>
</dbReference>
<evidence type="ECO:0000256" key="3">
    <source>
        <dbReference type="ARBA" id="ARBA00022842"/>
    </source>
</evidence>
<dbReference type="GO" id="GO:0046872">
    <property type="term" value="F:metal ion binding"/>
    <property type="evidence" value="ECO:0007669"/>
    <property type="project" value="UniProtKB-KW"/>
</dbReference>
<dbReference type="PANTHER" id="PTHR12001:SF44">
    <property type="entry name" value="GERANYLGERANYL PYROPHOSPHATE SYNTHASE"/>
    <property type="match status" value="1"/>
</dbReference>
<reference evidence="5 6" key="1">
    <citation type="journal article" date="2022" name="DNA Res.">
        <title>Genome analysis of five recently described species of the CUG-Ser clade uncovers Candida theae as a new hybrid lineage with pathogenic potential in the Candida parapsilosis species complex.</title>
        <authorList>
            <person name="Mixao V."/>
            <person name="Del Olmo V."/>
            <person name="Hegedusova E."/>
            <person name="Saus E."/>
            <person name="Pryszcz L."/>
            <person name="Cillingova A."/>
            <person name="Nosek J."/>
            <person name="Gabaldon T."/>
        </authorList>
    </citation>
    <scope>NUCLEOTIDE SEQUENCE [LARGE SCALE GENOMIC DNA]</scope>
    <source>
        <strain evidence="5 6">CBS 12239</strain>
    </source>
</reference>
<evidence type="ECO:0000313" key="6">
    <source>
        <dbReference type="Proteomes" id="UP001204833"/>
    </source>
</evidence>
<evidence type="ECO:0000313" key="5">
    <source>
        <dbReference type="EMBL" id="KAI5957727.1"/>
    </source>
</evidence>
<sequence>MKDQIDIEGIINVNGQSSSETLLNRDGTPNTQEPILQPYEYLSNLPSNNNNIRRNFIKEFQKLFFDDKTAYAVNHVYDIISLLHNSSLLIDDIEDNSKYRRGFPSAHVKYGTALTINCANLMYFKAMRLASHLLSRYYLSPDVNVDLQQREQDVCDAFEMEMINLHQGQGFDIYWRDYLPELKVLPTIEEYLRMVQNKTGGLFRLSVKLLDAFTAKPLPEAELNKVLAIANLAGIIYQIRDDYLNLVDARYSTMKGIAGEDLIEGKLSLPILMNLRKELHAENSPVHKLLYEFRTSKLRSKQPELLQQAVKYLHDENTMQETHDMLMSCKEKFHTLLEEFGYGSSDLYKLIERLCDL</sequence>
<dbReference type="InterPro" id="IPR033749">
    <property type="entry name" value="Polyprenyl_synt_CS"/>
</dbReference>
<name>A0AAD5FY88_9ASCO</name>
<keyword evidence="6" id="KW-1185">Reference proteome</keyword>
<proteinExistence type="inferred from homology"/>
<dbReference type="Pfam" id="PF00348">
    <property type="entry name" value="polyprenyl_synt"/>
    <property type="match status" value="1"/>
</dbReference>
<dbReference type="PANTHER" id="PTHR12001">
    <property type="entry name" value="GERANYLGERANYL PYROPHOSPHATE SYNTHASE"/>
    <property type="match status" value="1"/>
</dbReference>
<dbReference type="GeneID" id="76151052"/>
<dbReference type="SUPFAM" id="SSF48576">
    <property type="entry name" value="Terpenoid synthases"/>
    <property type="match status" value="1"/>
</dbReference>
<dbReference type="GO" id="GO:0008299">
    <property type="term" value="P:isoprenoid biosynthetic process"/>
    <property type="evidence" value="ECO:0007669"/>
    <property type="project" value="InterPro"/>
</dbReference>
<comment type="similarity">
    <text evidence="4">Belongs to the FPP/GGPP synthase family.</text>
</comment>
<keyword evidence="1 4" id="KW-0808">Transferase</keyword>
<dbReference type="Proteomes" id="UP001204833">
    <property type="component" value="Unassembled WGS sequence"/>
</dbReference>
<dbReference type="AlphaFoldDB" id="A0AAD5FY88"/>
<dbReference type="EMBL" id="JAIHNG010000120">
    <property type="protein sequence ID" value="KAI5957727.1"/>
    <property type="molecule type" value="Genomic_DNA"/>
</dbReference>
<gene>
    <name evidence="5" type="ORF">KGF57_002993</name>
</gene>
<evidence type="ECO:0000256" key="1">
    <source>
        <dbReference type="ARBA" id="ARBA00022679"/>
    </source>
</evidence>
<evidence type="ECO:0000256" key="2">
    <source>
        <dbReference type="ARBA" id="ARBA00022723"/>
    </source>
</evidence>
<dbReference type="InterPro" id="IPR008949">
    <property type="entry name" value="Isoprenoid_synthase_dom_sf"/>
</dbReference>
<dbReference type="Gene3D" id="1.10.600.10">
    <property type="entry name" value="Farnesyl Diphosphate Synthase"/>
    <property type="match status" value="1"/>
</dbReference>
<accession>A0AAD5FY88</accession>
<organism evidence="5 6">
    <name type="scientific">Candida theae</name>
    <dbReference type="NCBI Taxonomy" id="1198502"/>
    <lineage>
        <taxon>Eukaryota</taxon>
        <taxon>Fungi</taxon>
        <taxon>Dikarya</taxon>
        <taxon>Ascomycota</taxon>
        <taxon>Saccharomycotina</taxon>
        <taxon>Pichiomycetes</taxon>
        <taxon>Debaryomycetaceae</taxon>
        <taxon>Candida/Lodderomyces clade</taxon>
        <taxon>Candida</taxon>
    </lineage>
</organism>
<keyword evidence="2" id="KW-0479">Metal-binding</keyword>
<dbReference type="RefSeq" id="XP_051608430.1">
    <property type="nucleotide sequence ID" value="XM_051752365.1"/>
</dbReference>
<keyword evidence="3" id="KW-0460">Magnesium</keyword>